<dbReference type="SMART" id="SM00530">
    <property type="entry name" value="HTH_XRE"/>
    <property type="match status" value="1"/>
</dbReference>
<sequence length="275" mass="30356">MDRHELAQFLRNRRESLRPAEVGLPAGTGRRRTPGLRREEVAWRAGVSANYYERLEQARAPRPSPQVVAALARALRLGDDESAHLARLAGQTPPSRERPAAEVPEGVRMLLDRVGAVPAYVLNARHDVLAWNAMAAELITDFAALPAAEQNLLRLSVRFGEQWCRGSGDGFLRQAAADLRQAAVRYPSDTGIAELVRDCSAVSAEFAASWHAHDVRGPQTLRKRINHPELGALDLDCQTLHVPGTDQRLVTFSAEPGSVDHDKLLRLQLRALRNT</sequence>
<proteinExistence type="predicted"/>
<dbReference type="Proteomes" id="UP001500729">
    <property type="component" value="Unassembled WGS sequence"/>
</dbReference>
<dbReference type="CDD" id="cd00093">
    <property type="entry name" value="HTH_XRE"/>
    <property type="match status" value="1"/>
</dbReference>
<dbReference type="InterPro" id="IPR001387">
    <property type="entry name" value="Cro/C1-type_HTH"/>
</dbReference>
<dbReference type="PANTHER" id="PTHR35010:SF2">
    <property type="entry name" value="BLL4672 PROTEIN"/>
    <property type="match status" value="1"/>
</dbReference>
<gene>
    <name evidence="2" type="ORF">GCM10009533_42020</name>
</gene>
<evidence type="ECO:0000313" key="2">
    <source>
        <dbReference type="EMBL" id="GAA0538427.1"/>
    </source>
</evidence>
<dbReference type="RefSeq" id="WP_009946098.1">
    <property type="nucleotide sequence ID" value="NZ_BAAAGS010000029.1"/>
</dbReference>
<accession>A0ABP3N970</accession>
<dbReference type="Gene3D" id="1.10.260.40">
    <property type="entry name" value="lambda repressor-like DNA-binding domains"/>
    <property type="match status" value="1"/>
</dbReference>
<keyword evidence="3" id="KW-1185">Reference proteome</keyword>
<dbReference type="EMBL" id="BAAAGS010000029">
    <property type="protein sequence ID" value="GAA0538427.1"/>
    <property type="molecule type" value="Genomic_DNA"/>
</dbReference>
<dbReference type="SUPFAM" id="SSF47413">
    <property type="entry name" value="lambda repressor-like DNA-binding domains"/>
    <property type="match status" value="1"/>
</dbReference>
<dbReference type="InterPro" id="IPR041413">
    <property type="entry name" value="MLTR_LBD"/>
</dbReference>
<dbReference type="Gene3D" id="3.30.450.180">
    <property type="match status" value="1"/>
</dbReference>
<protein>
    <submittedName>
        <fullName evidence="2">Helix-turn-helix transcriptional regulator</fullName>
    </submittedName>
</protein>
<organism evidence="2 3">
    <name type="scientific">Saccharopolyspora erythraea</name>
    <name type="common">Streptomyces erythraeus</name>
    <dbReference type="NCBI Taxonomy" id="1836"/>
    <lineage>
        <taxon>Bacteria</taxon>
        <taxon>Bacillati</taxon>
        <taxon>Actinomycetota</taxon>
        <taxon>Actinomycetes</taxon>
        <taxon>Pseudonocardiales</taxon>
        <taxon>Pseudonocardiaceae</taxon>
        <taxon>Saccharopolyspora</taxon>
    </lineage>
</organism>
<comment type="caution">
    <text evidence="2">The sequence shown here is derived from an EMBL/GenBank/DDBJ whole genome shotgun (WGS) entry which is preliminary data.</text>
</comment>
<dbReference type="Pfam" id="PF13560">
    <property type="entry name" value="HTH_31"/>
    <property type="match status" value="1"/>
</dbReference>
<feature type="domain" description="HTH cro/C1-type" evidence="1">
    <location>
        <begin position="9"/>
        <end position="82"/>
    </location>
</feature>
<evidence type="ECO:0000259" key="1">
    <source>
        <dbReference type="SMART" id="SM00530"/>
    </source>
</evidence>
<evidence type="ECO:0000313" key="3">
    <source>
        <dbReference type="Proteomes" id="UP001500729"/>
    </source>
</evidence>
<dbReference type="PANTHER" id="PTHR35010">
    <property type="entry name" value="BLL4672 PROTEIN-RELATED"/>
    <property type="match status" value="1"/>
</dbReference>
<dbReference type="InterPro" id="IPR010982">
    <property type="entry name" value="Lambda_DNA-bd_dom_sf"/>
</dbReference>
<name>A0ABP3N970_SACER</name>
<dbReference type="Pfam" id="PF17765">
    <property type="entry name" value="MLTR_LBD"/>
    <property type="match status" value="1"/>
</dbReference>
<reference evidence="3" key="1">
    <citation type="journal article" date="2019" name="Int. J. Syst. Evol. Microbiol.">
        <title>The Global Catalogue of Microorganisms (GCM) 10K type strain sequencing project: providing services to taxonomists for standard genome sequencing and annotation.</title>
        <authorList>
            <consortium name="The Broad Institute Genomics Platform"/>
            <consortium name="The Broad Institute Genome Sequencing Center for Infectious Disease"/>
            <person name="Wu L."/>
            <person name="Ma J."/>
        </authorList>
    </citation>
    <scope>NUCLEOTIDE SEQUENCE [LARGE SCALE GENOMIC DNA]</scope>
    <source>
        <strain evidence="3">JCM 10303</strain>
    </source>
</reference>